<dbReference type="GO" id="GO:0016787">
    <property type="term" value="F:hydrolase activity"/>
    <property type="evidence" value="ECO:0007669"/>
    <property type="project" value="UniProtKB-UniRule"/>
</dbReference>
<evidence type="ECO:0000256" key="6">
    <source>
        <dbReference type="SAM" id="MobiDB-lite"/>
    </source>
</evidence>
<dbReference type="GO" id="GO:0004386">
    <property type="term" value="F:helicase activity"/>
    <property type="evidence" value="ECO:0007669"/>
    <property type="project" value="UniProtKB-UniRule"/>
</dbReference>
<gene>
    <name evidence="8" type="ORF">NEOLEDRAFT_1065644</name>
</gene>
<dbReference type="PANTHER" id="PTHR21529">
    <property type="entry name" value="MAMMARY TURMOR VIRUS RECEPTOR HOMOLOG 1, 2 MTVR1, 2"/>
    <property type="match status" value="1"/>
</dbReference>
<keyword evidence="3 5" id="KW-0347">Helicase</keyword>
<dbReference type="InterPro" id="IPR014017">
    <property type="entry name" value="DNA_helicase_UvrD-like_C"/>
</dbReference>
<protein>
    <recommendedName>
        <fullName evidence="7">UvrD-like helicase ATP-binding domain-containing protein</fullName>
    </recommendedName>
</protein>
<reference evidence="8 9" key="1">
    <citation type="journal article" date="2016" name="Mol. Biol. Evol.">
        <title>Comparative Genomics of Early-Diverging Mushroom-Forming Fungi Provides Insights into the Origins of Lignocellulose Decay Capabilities.</title>
        <authorList>
            <person name="Nagy L.G."/>
            <person name="Riley R."/>
            <person name="Tritt A."/>
            <person name="Adam C."/>
            <person name="Daum C."/>
            <person name="Floudas D."/>
            <person name="Sun H."/>
            <person name="Yadav J.S."/>
            <person name="Pangilinan J."/>
            <person name="Larsson K.H."/>
            <person name="Matsuura K."/>
            <person name="Barry K."/>
            <person name="Labutti K."/>
            <person name="Kuo R."/>
            <person name="Ohm R.A."/>
            <person name="Bhattacharya S.S."/>
            <person name="Shirouzu T."/>
            <person name="Yoshinaga Y."/>
            <person name="Martin F.M."/>
            <person name="Grigoriev I.V."/>
            <person name="Hibbett D.S."/>
        </authorList>
    </citation>
    <scope>NUCLEOTIDE SEQUENCE [LARGE SCALE GENOMIC DNA]</scope>
    <source>
        <strain evidence="8 9">HHB14362 ss-1</strain>
    </source>
</reference>
<proteinExistence type="predicted"/>
<dbReference type="SUPFAM" id="SSF52540">
    <property type="entry name" value="P-loop containing nucleoside triphosphate hydrolases"/>
    <property type="match status" value="1"/>
</dbReference>
<organism evidence="8 9">
    <name type="scientific">Neolentinus lepideus HHB14362 ss-1</name>
    <dbReference type="NCBI Taxonomy" id="1314782"/>
    <lineage>
        <taxon>Eukaryota</taxon>
        <taxon>Fungi</taxon>
        <taxon>Dikarya</taxon>
        <taxon>Basidiomycota</taxon>
        <taxon>Agaricomycotina</taxon>
        <taxon>Agaricomycetes</taxon>
        <taxon>Gloeophyllales</taxon>
        <taxon>Gloeophyllaceae</taxon>
        <taxon>Neolentinus</taxon>
    </lineage>
</organism>
<evidence type="ECO:0000313" key="9">
    <source>
        <dbReference type="Proteomes" id="UP000076761"/>
    </source>
</evidence>
<dbReference type="EMBL" id="KV425573">
    <property type="protein sequence ID" value="KZT25246.1"/>
    <property type="molecule type" value="Genomic_DNA"/>
</dbReference>
<dbReference type="STRING" id="1314782.A0A165SJC9"/>
<dbReference type="PROSITE" id="PS51198">
    <property type="entry name" value="UVRD_HELICASE_ATP_BIND"/>
    <property type="match status" value="1"/>
</dbReference>
<feature type="domain" description="UvrD-like helicase ATP-binding" evidence="7">
    <location>
        <begin position="210"/>
        <end position="591"/>
    </location>
</feature>
<dbReference type="Pfam" id="PF00580">
    <property type="entry name" value="UvrD-helicase"/>
    <property type="match status" value="1"/>
</dbReference>
<evidence type="ECO:0000256" key="1">
    <source>
        <dbReference type="ARBA" id="ARBA00022741"/>
    </source>
</evidence>
<dbReference type="PANTHER" id="PTHR21529:SF4">
    <property type="entry name" value="TPR AND ANKYRIN REPEAT-CONTAINING PROTEIN 1"/>
    <property type="match status" value="1"/>
</dbReference>
<keyword evidence="9" id="KW-1185">Reference proteome</keyword>
<evidence type="ECO:0000259" key="7">
    <source>
        <dbReference type="PROSITE" id="PS51198"/>
    </source>
</evidence>
<keyword evidence="4 5" id="KW-0067">ATP-binding</keyword>
<evidence type="ECO:0000256" key="3">
    <source>
        <dbReference type="ARBA" id="ARBA00022806"/>
    </source>
</evidence>
<evidence type="ECO:0000256" key="2">
    <source>
        <dbReference type="ARBA" id="ARBA00022801"/>
    </source>
</evidence>
<accession>A0A165SJC9</accession>
<sequence>MKAALYFESAKGLGDWHIFISTRADRDLRDARRKDSKIFKIIIKKIQELSKGHFSDDNQKRLTGPSLDIPIYEAKMTRDLRLVYQVDCLPEFDSDVNWFVVIKVFGVYTHAQMDNRLWEYVGHQISHRGKEYKRRCTFRNKPIHAGDTVIAPASFPPQTEETDNSSRAMPYANSCYVSGVINVVRLEKFVTLSQVHRLSGILADRDVAHVFAVSPQEREIIEHPLSCYVVGRSGTGKTTTMLFKMLGIQRSWEHGSHSVPKPRQVFVTRSRVLASKVEEYFSKLIKSLALSTEEPKKLLRDPSSEPALHETDLMDPEGDVEWRADLPKRFSLLEEVHFPLFVTFEHLCQMLEGDLDFSDSATSSIFSGSGIHANDSDSTVSYPGSISDCMVSYDKFVHSYWTHLPQTLIKGLDPALVFNEIMGVIKGSEHSLSFANRCIDRQTYNTVSHRAQSTFANQRDLIYSIFESYQKLRRQRQELDSVDRTHSLLMKLAAGIGMIGEKFDFLYVDEVQDNHLIDAYLLRLICKNPNGLFWAGDTAQTISVGSSFKFNDLKAFLYRLERSTNARSMSHSSYSLPQPRMFQLTVNYRSHAGIVKCAHSVVQLITKFWPYAIDALDEEKGIVEGLRPVFFGSSDSDTVRYEQFLFGESKARIEFGARQCILVRNEAARDELRKQVGEIGLIMTLYESKGLEFDDVLLYNFFTDSTSDLSQWRVVLNAVSQQQGIRIFAPAFDELRHAGICSELKFLYVAITRARNNLWIFDPSERAEPMQLFWRSEGLIDVYTPEMELPQLAVASTPEEWFKAGRTLFDNRRYFQALHCFKRADMPQEIAISNAFHLRDRAKSTSEEPSVRTQSFTQAADAFVAVANTSSKAHLKRRYMRYAADCFVDAGDDKRAGQAFFDAEEFDHAASRYYKAGLFDEAVEVIRSRKVDQQLADKVEHTARLFYIQKKKLRRAADLFASVDEQLDFMEEYGFDDARADVLEGMGRFAEAGEVHLMEGRVFDGMRALLKARNNASAVRRAKEYLVDCFWRIFALGRDVNQDHLQLKQLLDWVAQFERVGGECESDNEMCMFKAMGSNDTAELRRMALVLRNSNRKAAALLCFSRIFGTQPRPLLPSTSLQEASIILCHFQAYVELLREVADHQNPYSSNSIRKLFGFEVEADNGGIVLPRGTFFFKAVPQKRMRSLRPSDEGVKLSEAEFHDLYKQSLINHLKSVVLNENECCLELKALRPCIVATFGAGRCNAGDSCSWDHGVAIDPTGDTYNLRVTVHLRQMQIMDSILHCMSGGDRERRQRTWLARLYETLNPPHSALGSLANLDLSRLPEETKRLIRGWLGNLLYSPSLYALRDEFIMNFALTACLGFTFHREQAYNYIVRSPSVQWFVNQGLELSQAPLDLCLLLESESNDCLKRGVMFFESATMANIQIDLNLLCGLMERLCGALVLCRNYQNGAKRTLHGVTLPRSWLLALIPVLKNMQYKATSHLWILVNAMANLSRAILFPVPTAHLHFEGRSISHHSGQVRNVFVVRIFWCMSLLGYNVRDDKMRDVIREHLTSFRGSSYKFPLVCDRFINAARWEDLAKAVRRPLSTMLAAQGSPDMLIELRDAKREHSPQSMLSGVHRIIYRNIEDIRHLLLITSLSRQPALLRADAEVFKPKTATQHGPEGEDPDTSAAVPGEGADAADLEEIPEEVAPDNVEEVVEVDVDEVAGTPQERRAATIIQTAFRRFHGRRRNRAAAVIQRAARRFRRRQNMLKACAYTPRGRVWKLCLEVIQTNHWTNRRYRVMFLGPFVHAWVCLESLYSYASSGKEKAKKRLRHAQHQELDEVSNRMTQFGNLLKRVVALQKLLQPKSSLHSCCDISKLVAHVSEIKGLLEHIREQRMPLGAIENCEEDMQIAFKGIVQSKLPPKRKPLPQVVVDDYDFAEEIW</sequence>
<name>A0A165SJC9_9AGAM</name>
<feature type="region of interest" description="Disordered" evidence="6">
    <location>
        <begin position="1658"/>
        <end position="1677"/>
    </location>
</feature>
<evidence type="ECO:0000256" key="5">
    <source>
        <dbReference type="PROSITE-ProRule" id="PRU00560"/>
    </source>
</evidence>
<evidence type="ECO:0000313" key="8">
    <source>
        <dbReference type="EMBL" id="KZT25246.1"/>
    </source>
</evidence>
<dbReference type="Pfam" id="PF13361">
    <property type="entry name" value="UvrD_C"/>
    <property type="match status" value="1"/>
</dbReference>
<dbReference type="InterPro" id="IPR027417">
    <property type="entry name" value="P-loop_NTPase"/>
</dbReference>
<dbReference type="InterPro" id="IPR014016">
    <property type="entry name" value="UvrD-like_ATP-bd"/>
</dbReference>
<dbReference type="Gene3D" id="3.40.50.300">
    <property type="entry name" value="P-loop containing nucleotide triphosphate hydrolases"/>
    <property type="match status" value="2"/>
</dbReference>
<feature type="binding site" evidence="5">
    <location>
        <begin position="231"/>
        <end position="238"/>
    </location>
    <ligand>
        <name>ATP</name>
        <dbReference type="ChEBI" id="CHEBI:30616"/>
    </ligand>
</feature>
<dbReference type="Proteomes" id="UP000076761">
    <property type="component" value="Unassembled WGS sequence"/>
</dbReference>
<keyword evidence="2 5" id="KW-0378">Hydrolase</keyword>
<dbReference type="InterPro" id="IPR039904">
    <property type="entry name" value="TRANK1"/>
</dbReference>
<dbReference type="GO" id="GO:0005524">
    <property type="term" value="F:ATP binding"/>
    <property type="evidence" value="ECO:0007669"/>
    <property type="project" value="UniProtKB-UniRule"/>
</dbReference>
<dbReference type="OrthoDB" id="3156807at2759"/>
<dbReference type="InParanoid" id="A0A165SJC9"/>
<dbReference type="PROSITE" id="PS50096">
    <property type="entry name" value="IQ"/>
    <property type="match status" value="1"/>
</dbReference>
<keyword evidence="1 5" id="KW-0547">Nucleotide-binding</keyword>
<evidence type="ECO:0000256" key="4">
    <source>
        <dbReference type="ARBA" id="ARBA00022840"/>
    </source>
</evidence>